<keyword evidence="4" id="KW-0411">Iron-sulfur</keyword>
<comment type="similarity">
    <text evidence="6">Belongs to the bacterial ring-hydroxylating dioxygenase ferredoxin component family.</text>
</comment>
<comment type="caution">
    <text evidence="8">The sequence shown here is derived from an EMBL/GenBank/DDBJ whole genome shotgun (WGS) entry which is preliminary data.</text>
</comment>
<evidence type="ECO:0000256" key="2">
    <source>
        <dbReference type="ARBA" id="ARBA00022723"/>
    </source>
</evidence>
<keyword evidence="1" id="KW-0001">2Fe-2S</keyword>
<evidence type="ECO:0000256" key="5">
    <source>
        <dbReference type="ARBA" id="ARBA00034078"/>
    </source>
</evidence>
<gene>
    <name evidence="8" type="ORF">EDM59_24800</name>
</gene>
<dbReference type="GO" id="GO:0004497">
    <property type="term" value="F:monooxygenase activity"/>
    <property type="evidence" value="ECO:0007669"/>
    <property type="project" value="UniProtKB-ARBA"/>
</dbReference>
<dbReference type="Gene3D" id="2.102.10.10">
    <property type="entry name" value="Rieske [2Fe-2S] iron-sulphur domain"/>
    <property type="match status" value="1"/>
</dbReference>
<dbReference type="RefSeq" id="WP_122926061.1">
    <property type="nucleotide sequence ID" value="NZ_JARMEQ010000031.1"/>
</dbReference>
<dbReference type="PANTHER" id="PTHR21496">
    <property type="entry name" value="FERREDOXIN-RELATED"/>
    <property type="match status" value="1"/>
</dbReference>
<accession>A0A3M8CXM7</accession>
<sequence>MEHYVCEQTELEERKMYYVALEGLEIGVILVNDQIHAIENTCPHFEGPVCLGNVSERVRMRMDENRMSEGDYHSKEEVNVVCPWHGFEFDIKSGECIADPQFVLRKFNPQVKDGKVYITI</sequence>
<dbReference type="EMBL" id="RHHU01000017">
    <property type="protein sequence ID" value="RNB80550.1"/>
    <property type="molecule type" value="Genomic_DNA"/>
</dbReference>
<dbReference type="InterPro" id="IPR017941">
    <property type="entry name" value="Rieske_2Fe-2S"/>
</dbReference>
<keyword evidence="2" id="KW-0479">Metal-binding</keyword>
<evidence type="ECO:0000256" key="4">
    <source>
        <dbReference type="ARBA" id="ARBA00023014"/>
    </source>
</evidence>
<dbReference type="GO" id="GO:0046872">
    <property type="term" value="F:metal ion binding"/>
    <property type="evidence" value="ECO:0007669"/>
    <property type="project" value="UniProtKB-KW"/>
</dbReference>
<evidence type="ECO:0000256" key="1">
    <source>
        <dbReference type="ARBA" id="ARBA00022714"/>
    </source>
</evidence>
<reference evidence="8 9" key="1">
    <citation type="submission" date="2018-10" db="EMBL/GenBank/DDBJ databases">
        <title>Phylogenomics of Brevibacillus.</title>
        <authorList>
            <person name="Dunlap C."/>
        </authorList>
    </citation>
    <scope>NUCLEOTIDE SEQUENCE [LARGE SCALE GENOMIC DNA]</scope>
    <source>
        <strain evidence="8 9">JCM 15774</strain>
    </source>
</reference>
<dbReference type="AlphaFoldDB" id="A0A3M8CXM7"/>
<keyword evidence="9" id="KW-1185">Reference proteome</keyword>
<dbReference type="InterPro" id="IPR036922">
    <property type="entry name" value="Rieske_2Fe-2S_sf"/>
</dbReference>
<evidence type="ECO:0000313" key="8">
    <source>
        <dbReference type="EMBL" id="RNB80550.1"/>
    </source>
</evidence>
<dbReference type="SUPFAM" id="SSF50022">
    <property type="entry name" value="ISP domain"/>
    <property type="match status" value="1"/>
</dbReference>
<evidence type="ECO:0000313" key="9">
    <source>
        <dbReference type="Proteomes" id="UP000269573"/>
    </source>
</evidence>
<proteinExistence type="inferred from homology"/>
<comment type="cofactor">
    <cofactor evidence="5">
        <name>[2Fe-2S] cluster</name>
        <dbReference type="ChEBI" id="CHEBI:190135"/>
    </cofactor>
</comment>
<dbReference type="GO" id="GO:0051537">
    <property type="term" value="F:2 iron, 2 sulfur cluster binding"/>
    <property type="evidence" value="ECO:0007669"/>
    <property type="project" value="UniProtKB-KW"/>
</dbReference>
<dbReference type="GO" id="GO:0016705">
    <property type="term" value="F:oxidoreductase activity, acting on paired donors, with incorporation or reduction of molecular oxygen"/>
    <property type="evidence" value="ECO:0007669"/>
    <property type="project" value="UniProtKB-ARBA"/>
</dbReference>
<dbReference type="PANTHER" id="PTHR21496:SF0">
    <property type="entry name" value="RIESKE DOMAIN-CONTAINING PROTEIN"/>
    <property type="match status" value="1"/>
</dbReference>
<evidence type="ECO:0000259" key="7">
    <source>
        <dbReference type="PROSITE" id="PS51296"/>
    </source>
</evidence>
<keyword evidence="3" id="KW-0408">Iron</keyword>
<evidence type="ECO:0000256" key="6">
    <source>
        <dbReference type="ARBA" id="ARBA00038001"/>
    </source>
</evidence>
<dbReference type="Proteomes" id="UP000269573">
    <property type="component" value="Unassembled WGS sequence"/>
</dbReference>
<name>A0A3M8CXM7_9BACL</name>
<feature type="domain" description="Rieske" evidence="7">
    <location>
        <begin position="3"/>
        <end position="118"/>
    </location>
</feature>
<dbReference type="PROSITE" id="PS51296">
    <property type="entry name" value="RIESKE"/>
    <property type="match status" value="1"/>
</dbReference>
<evidence type="ECO:0000256" key="3">
    <source>
        <dbReference type="ARBA" id="ARBA00023004"/>
    </source>
</evidence>
<organism evidence="8 9">
    <name type="scientific">Brevibacillus nitrificans</name>
    <dbReference type="NCBI Taxonomy" id="651560"/>
    <lineage>
        <taxon>Bacteria</taxon>
        <taxon>Bacillati</taxon>
        <taxon>Bacillota</taxon>
        <taxon>Bacilli</taxon>
        <taxon>Bacillales</taxon>
        <taxon>Paenibacillaceae</taxon>
        <taxon>Brevibacillus</taxon>
    </lineage>
</organism>
<protein>
    <submittedName>
        <fullName evidence="8">Rieske (2Fe-2S) protein</fullName>
    </submittedName>
</protein>
<dbReference type="Pfam" id="PF00355">
    <property type="entry name" value="Rieske"/>
    <property type="match status" value="1"/>
</dbReference>